<sequence>MTSVLLSSSFYLHNLLIFISSCFLVVSKVILAAKLSSCRCPFKVASNLRTTPTASMAGLCLGGGIVSTAAYKSVGDGRITFQQGWPRGIPGGELPSIERAVLITIRNSALDELNTMDDGCLQRGLIMRLSGIRLF</sequence>
<dbReference type="EnsemblPlants" id="TraesCS3A02G398700.1">
    <property type="protein sequence ID" value="TraesCS3A02G398700.1.cds1"/>
    <property type="gene ID" value="TraesCS3A02G398700"/>
</dbReference>
<dbReference type="Gramene" id="TraesCS3A02G398700.1">
    <property type="protein sequence ID" value="TraesCS3A02G398700.1.cds1"/>
    <property type="gene ID" value="TraesCS3A02G398700"/>
</dbReference>
<reference evidence="1" key="1">
    <citation type="submission" date="2018-08" db="EMBL/GenBank/DDBJ databases">
        <authorList>
            <person name="Rossello M."/>
        </authorList>
    </citation>
    <scope>NUCLEOTIDE SEQUENCE [LARGE SCALE GENOMIC DNA]</scope>
    <source>
        <strain evidence="1">cv. Chinese Spring</strain>
    </source>
</reference>
<dbReference type="AlphaFoldDB" id="A0A3B6ERM9"/>
<evidence type="ECO:0000313" key="2">
    <source>
        <dbReference type="Proteomes" id="UP000019116"/>
    </source>
</evidence>
<dbReference type="Gramene" id="TraesLDM3A03G01476070.1">
    <property type="protein sequence ID" value="TraesLDM3A03G01476070.1.CDS1"/>
    <property type="gene ID" value="TraesLDM3A03G01476070"/>
</dbReference>
<dbReference type="Proteomes" id="UP000019116">
    <property type="component" value="Chromosome 3A"/>
</dbReference>
<name>A0A3B6ERM9_WHEAT</name>
<reference evidence="1" key="2">
    <citation type="submission" date="2018-10" db="UniProtKB">
        <authorList>
            <consortium name="EnsemblPlants"/>
        </authorList>
    </citation>
    <scope>IDENTIFICATION</scope>
</reference>
<proteinExistence type="predicted"/>
<keyword evidence="2" id="KW-1185">Reference proteome</keyword>
<protein>
    <submittedName>
        <fullName evidence="1">Uncharacterized protein</fullName>
    </submittedName>
</protein>
<accession>A0A3B6ERM9</accession>
<dbReference type="Gramene" id="TraesCLE_scaffold_075531_01G000300.1">
    <property type="protein sequence ID" value="TraesCLE_scaffold_075531_01G000300.1"/>
    <property type="gene ID" value="TraesCLE_scaffold_075531_01G000300"/>
</dbReference>
<evidence type="ECO:0000313" key="1">
    <source>
        <dbReference type="EnsemblPlants" id="TraesCS3A02G398700.1.cds1"/>
    </source>
</evidence>
<dbReference type="Gramene" id="TraesROB_scaffold_002543_01G000100.1">
    <property type="protein sequence ID" value="TraesROB_scaffold_002543_01G000100.1"/>
    <property type="gene ID" value="TraesROB_scaffold_002543_01G000100"/>
</dbReference>
<dbReference type="Gramene" id="TraesSYM3A03G01498310.1">
    <property type="protein sequence ID" value="TraesSYM3A03G01498310.1.CDS1"/>
    <property type="gene ID" value="TraesSYM3A03G01498310"/>
</dbReference>
<dbReference type="Gramene" id="TraesCS3A03G0934800.1">
    <property type="protein sequence ID" value="TraesCS3A03G0934800.1.CDS1"/>
    <property type="gene ID" value="TraesCS3A03G0934800"/>
</dbReference>
<dbReference type="Gramene" id="TraesCAD_scaffold_116154_01G000200.1">
    <property type="protein sequence ID" value="TraesCAD_scaffold_116154_01G000200.1"/>
    <property type="gene ID" value="TraesCAD_scaffold_116154_01G000200"/>
</dbReference>
<organism evidence="1">
    <name type="scientific">Triticum aestivum</name>
    <name type="common">Wheat</name>
    <dbReference type="NCBI Taxonomy" id="4565"/>
    <lineage>
        <taxon>Eukaryota</taxon>
        <taxon>Viridiplantae</taxon>
        <taxon>Streptophyta</taxon>
        <taxon>Embryophyta</taxon>
        <taxon>Tracheophyta</taxon>
        <taxon>Spermatophyta</taxon>
        <taxon>Magnoliopsida</taxon>
        <taxon>Liliopsida</taxon>
        <taxon>Poales</taxon>
        <taxon>Poaceae</taxon>
        <taxon>BOP clade</taxon>
        <taxon>Pooideae</taxon>
        <taxon>Triticodae</taxon>
        <taxon>Triticeae</taxon>
        <taxon>Triticinae</taxon>
        <taxon>Triticum</taxon>
    </lineage>
</organism>
<dbReference type="Gramene" id="TraesWEE_scaffold_073831_01G000300.1">
    <property type="protein sequence ID" value="TraesWEE_scaffold_073831_01G000300.1"/>
    <property type="gene ID" value="TraesWEE_scaffold_073831_01G000300"/>
</dbReference>